<dbReference type="AlphaFoldDB" id="A0A9D5K0G7"/>
<dbReference type="PANTHER" id="PTHR11091:SF0">
    <property type="entry name" value="MALATE DEHYDROGENASE"/>
    <property type="match status" value="1"/>
</dbReference>
<dbReference type="Gene3D" id="3.30.1370.60">
    <property type="entry name" value="Hypothetical oxidoreductase yiak, domain 2"/>
    <property type="match status" value="1"/>
</dbReference>
<reference evidence="3" key="1">
    <citation type="submission" date="2019-11" db="EMBL/GenBank/DDBJ databases">
        <title>Microbial mats filling the niche in hypersaline microbial mats.</title>
        <authorList>
            <person name="Wong H.L."/>
            <person name="Macleod F.I."/>
            <person name="White R.A. III"/>
            <person name="Burns B.P."/>
        </authorList>
    </citation>
    <scope>NUCLEOTIDE SEQUENCE</scope>
    <source>
        <strain evidence="3">Rbin_158</strain>
    </source>
</reference>
<proteinExistence type="inferred from homology"/>
<evidence type="ECO:0000313" key="4">
    <source>
        <dbReference type="Proteomes" id="UP000649604"/>
    </source>
</evidence>
<organism evidence="3 4">
    <name type="scientific">candidate division KSB3 bacterium</name>
    <dbReference type="NCBI Taxonomy" id="2044937"/>
    <lineage>
        <taxon>Bacteria</taxon>
        <taxon>candidate division KSB3</taxon>
    </lineage>
</organism>
<name>A0A9D5K0G7_9BACT</name>
<dbReference type="Proteomes" id="UP000649604">
    <property type="component" value="Unassembled WGS sequence"/>
</dbReference>
<comment type="similarity">
    <text evidence="1">Belongs to the LDH2/MDH2 oxidoreductase family.</text>
</comment>
<dbReference type="GO" id="GO:0016491">
    <property type="term" value="F:oxidoreductase activity"/>
    <property type="evidence" value="ECO:0007669"/>
    <property type="project" value="UniProtKB-KW"/>
</dbReference>
<protein>
    <submittedName>
        <fullName evidence="3">Ldh family oxidoreductase</fullName>
    </submittedName>
</protein>
<dbReference type="InterPro" id="IPR043144">
    <property type="entry name" value="Mal/L-sulf/L-lact_DH-like_ah"/>
</dbReference>
<dbReference type="EMBL" id="WJJP01000724">
    <property type="protein sequence ID" value="MBD3327351.1"/>
    <property type="molecule type" value="Genomic_DNA"/>
</dbReference>
<evidence type="ECO:0000256" key="1">
    <source>
        <dbReference type="ARBA" id="ARBA00006056"/>
    </source>
</evidence>
<evidence type="ECO:0000256" key="2">
    <source>
        <dbReference type="ARBA" id="ARBA00023002"/>
    </source>
</evidence>
<dbReference type="InterPro" id="IPR043143">
    <property type="entry name" value="Mal/L-sulf/L-lact_DH-like_NADP"/>
</dbReference>
<evidence type="ECO:0000313" key="3">
    <source>
        <dbReference type="EMBL" id="MBD3327351.1"/>
    </source>
</evidence>
<comment type="caution">
    <text evidence="3">The sequence shown here is derived from an EMBL/GenBank/DDBJ whole genome shotgun (WGS) entry which is preliminary data.</text>
</comment>
<dbReference type="Gene3D" id="1.10.1530.10">
    <property type="match status" value="1"/>
</dbReference>
<sequence>MAEQVIHIPVETLKRFMKDVFVKLGVPAEEAEICRDILIASDLRGIDSHGVGRLKMYYDRIKAGIQFTTTNFDIVKETETTATVDGHHGMGHVIGYKAMRMAMDKAKQYGLGAVAVRNSTHYGIAGYYVLMAAKEDMMGLTVTNARPSIAPTFGVEPMLGTNPITFGAPSDMAFPFVIDCATSISQRGKIEYLDRAEQPTPEGWAIDQQGNPHTDTKQLLQDLVSRTAALLPIGGAGEIRGGHKGYGYATLVEILSASLQGGSYLKDLLGFDEQGNRVPYKLGHFFLAIDVAHFIDVDTCKRVTGEIMRGLQNSKKAPGQERIYVAGEKEYEWEQRRIKEGIPANENLQQNLRTMQEELGLTGYDFLP</sequence>
<dbReference type="PANTHER" id="PTHR11091">
    <property type="entry name" value="OXIDOREDUCTASE-RELATED"/>
    <property type="match status" value="1"/>
</dbReference>
<accession>A0A9D5K0G7</accession>
<dbReference type="SUPFAM" id="SSF89733">
    <property type="entry name" value="L-sulfolactate dehydrogenase-like"/>
    <property type="match status" value="1"/>
</dbReference>
<gene>
    <name evidence="3" type="ORF">GF339_22385</name>
</gene>
<keyword evidence="2" id="KW-0560">Oxidoreductase</keyword>
<dbReference type="Pfam" id="PF02615">
    <property type="entry name" value="Ldh_2"/>
    <property type="match status" value="1"/>
</dbReference>
<dbReference type="InterPro" id="IPR036111">
    <property type="entry name" value="Mal/L-sulfo/L-lacto_DH-like_sf"/>
</dbReference>
<dbReference type="InterPro" id="IPR003767">
    <property type="entry name" value="Malate/L-lactate_DH-like"/>
</dbReference>